<feature type="compositionally biased region" description="Acidic residues" evidence="1">
    <location>
        <begin position="74"/>
        <end position="86"/>
    </location>
</feature>
<organism evidence="2 3">
    <name type="scientific">Rhodotorula graminis (strain WP1)</name>
    <dbReference type="NCBI Taxonomy" id="578459"/>
    <lineage>
        <taxon>Eukaryota</taxon>
        <taxon>Fungi</taxon>
        <taxon>Dikarya</taxon>
        <taxon>Basidiomycota</taxon>
        <taxon>Pucciniomycotina</taxon>
        <taxon>Microbotryomycetes</taxon>
        <taxon>Sporidiobolales</taxon>
        <taxon>Sporidiobolaceae</taxon>
        <taxon>Rhodotorula</taxon>
    </lineage>
</organism>
<proteinExistence type="predicted"/>
<reference evidence="2 3" key="1">
    <citation type="journal article" date="2015" name="Front. Microbiol.">
        <title>Genome sequence of the plant growth promoting endophytic yeast Rhodotorula graminis WP1.</title>
        <authorList>
            <person name="Firrincieli A."/>
            <person name="Otillar R."/>
            <person name="Salamov A."/>
            <person name="Schmutz J."/>
            <person name="Khan Z."/>
            <person name="Redman R.S."/>
            <person name="Fleck N.D."/>
            <person name="Lindquist E."/>
            <person name="Grigoriev I.V."/>
            <person name="Doty S.L."/>
        </authorList>
    </citation>
    <scope>NUCLEOTIDE SEQUENCE [LARGE SCALE GENOMIC DNA]</scope>
    <source>
        <strain evidence="2 3">WP1</strain>
    </source>
</reference>
<keyword evidence="3" id="KW-1185">Reference proteome</keyword>
<feature type="compositionally biased region" description="Basic residues" evidence="1">
    <location>
        <begin position="1"/>
        <end position="12"/>
    </location>
</feature>
<evidence type="ECO:0000256" key="1">
    <source>
        <dbReference type="SAM" id="MobiDB-lite"/>
    </source>
</evidence>
<dbReference type="RefSeq" id="XP_018271708.1">
    <property type="nucleotide sequence ID" value="XM_018414170.1"/>
</dbReference>
<feature type="compositionally biased region" description="Gly residues" evidence="1">
    <location>
        <begin position="252"/>
        <end position="270"/>
    </location>
</feature>
<dbReference type="GeneID" id="28974618"/>
<evidence type="ECO:0000313" key="2">
    <source>
        <dbReference type="EMBL" id="KPV75659.1"/>
    </source>
</evidence>
<accession>A0A194S553</accession>
<sequence length="281" mass="29625">MPPSPHAHRQHARFSDPYGPAKHTDKHSHARQSLPLRPTAPGWGQAAARGSPARRRAPASDDGDLFGLGGGRDSDDDEGWDLDTDSSQDVSVVEQAFDEPSPATERAASAIATFTHTTLYSTTHSDDVNILASSALKQTKKILRFAAETAPAAFRDELEKVGAAEEQGLEALAREQDKLATAAQQRASQGKALLDRLVELELQEEANRAMTLSDLQAIRKDTESALAAAAKKHADASARLAKELQALYGHDGSSGGSGGAKGKGAGAGKGKGQKSPGRKKH</sequence>
<dbReference type="AlphaFoldDB" id="A0A194S553"/>
<feature type="region of interest" description="Disordered" evidence="1">
    <location>
        <begin position="1"/>
        <end position="89"/>
    </location>
</feature>
<protein>
    <submittedName>
        <fullName evidence="2">Uncharacterized protein</fullName>
    </submittedName>
</protein>
<gene>
    <name evidence="2" type="ORF">RHOBADRAFT_43082</name>
</gene>
<name>A0A194S553_RHOGW</name>
<dbReference type="Proteomes" id="UP000053890">
    <property type="component" value="Unassembled WGS sequence"/>
</dbReference>
<feature type="region of interest" description="Disordered" evidence="1">
    <location>
        <begin position="248"/>
        <end position="281"/>
    </location>
</feature>
<dbReference type="EMBL" id="KQ474077">
    <property type="protein sequence ID" value="KPV75659.1"/>
    <property type="molecule type" value="Genomic_DNA"/>
</dbReference>
<evidence type="ECO:0000313" key="3">
    <source>
        <dbReference type="Proteomes" id="UP000053890"/>
    </source>
</evidence>